<sequence>MKYISRKIVCSILILLLQLFFAATALSDSSSKPEPPISARFTKLNNDGSETHCIVTGNETQEERQSMQKRGCTLETLRKDSDIEVEVTLQTNSGFKSILLTSKYYLMWLNSGLHAVNIIRNLPFAVTSLVDLRPIDSLGYLAYSALYNVGLSRNAKQTLYPFLGEHFSSYFYPDGQDKNGEAEIENSNEEIEKVGIGGHILIIGSDLIMWWLDVPIAGFNINRLMLGLDLLHFALDMAI</sequence>
<evidence type="ECO:0000256" key="1">
    <source>
        <dbReference type="SAM" id="SignalP"/>
    </source>
</evidence>
<protein>
    <submittedName>
        <fullName evidence="2">Uncharacterized protein</fullName>
    </submittedName>
</protein>
<accession>A0A081K896</accession>
<comment type="caution">
    <text evidence="2">The sequence shown here is derived from an EMBL/GenBank/DDBJ whole genome shotgun (WGS) entry which is preliminary data.</text>
</comment>
<dbReference type="EMBL" id="JOJP01000001">
    <property type="protein sequence ID" value="KEI70372.1"/>
    <property type="molecule type" value="Genomic_DNA"/>
</dbReference>
<organism evidence="2 3">
    <name type="scientific">Endozoicomonas elysicola</name>
    <dbReference type="NCBI Taxonomy" id="305900"/>
    <lineage>
        <taxon>Bacteria</taxon>
        <taxon>Pseudomonadati</taxon>
        <taxon>Pseudomonadota</taxon>
        <taxon>Gammaproteobacteria</taxon>
        <taxon>Oceanospirillales</taxon>
        <taxon>Endozoicomonadaceae</taxon>
        <taxon>Endozoicomonas</taxon>
    </lineage>
</organism>
<dbReference type="Proteomes" id="UP000027997">
    <property type="component" value="Unassembled WGS sequence"/>
</dbReference>
<evidence type="ECO:0000313" key="2">
    <source>
        <dbReference type="EMBL" id="KEI70372.1"/>
    </source>
</evidence>
<evidence type="ECO:0000313" key="3">
    <source>
        <dbReference type="Proteomes" id="UP000027997"/>
    </source>
</evidence>
<dbReference type="AlphaFoldDB" id="A0A081K896"/>
<keyword evidence="1" id="KW-0732">Signal</keyword>
<reference evidence="2 3" key="1">
    <citation type="submission" date="2014-06" db="EMBL/GenBank/DDBJ databases">
        <title>Whole Genome Sequences of Three Symbiotic Endozoicomonas Bacteria.</title>
        <authorList>
            <person name="Neave M.J."/>
            <person name="Apprill A."/>
            <person name="Voolstra C.R."/>
        </authorList>
    </citation>
    <scope>NUCLEOTIDE SEQUENCE [LARGE SCALE GENOMIC DNA]</scope>
    <source>
        <strain evidence="2 3">DSM 22380</strain>
    </source>
</reference>
<proteinExistence type="predicted"/>
<feature type="chain" id="PRO_5001758680" evidence="1">
    <location>
        <begin position="26"/>
        <end position="239"/>
    </location>
</feature>
<feature type="signal peptide" evidence="1">
    <location>
        <begin position="1"/>
        <end position="25"/>
    </location>
</feature>
<name>A0A081K896_9GAMM</name>
<gene>
    <name evidence="2" type="ORF">GV64_06190</name>
</gene>
<keyword evidence="3" id="KW-1185">Reference proteome</keyword>